<accession>A0A2H6KCW0</accession>
<feature type="compositionally biased region" description="Acidic residues" evidence="1">
    <location>
        <begin position="477"/>
        <end position="527"/>
    </location>
</feature>
<feature type="compositionally biased region" description="Basic and acidic residues" evidence="1">
    <location>
        <begin position="528"/>
        <end position="557"/>
    </location>
</feature>
<gene>
    <name evidence="3" type="ORF">BOVATA_023240</name>
</gene>
<reference evidence="3 4" key="1">
    <citation type="journal article" date="2017" name="BMC Genomics">
        <title>Whole-genome assembly of Babesia ovata and comparative genomics between closely related pathogens.</title>
        <authorList>
            <person name="Yamagishi J."/>
            <person name="Asada M."/>
            <person name="Hakimi H."/>
            <person name="Tanaka T.Q."/>
            <person name="Sugimoto C."/>
            <person name="Kawazu S."/>
        </authorList>
    </citation>
    <scope>NUCLEOTIDE SEQUENCE [LARGE SCALE GENOMIC DNA]</scope>
    <source>
        <strain evidence="3 4">Miyake</strain>
    </source>
</reference>
<dbReference type="VEuPathDB" id="PiroplasmaDB:BOVATA_023240"/>
<dbReference type="PROSITE" id="PS51412">
    <property type="entry name" value="MACPF_2"/>
    <property type="match status" value="1"/>
</dbReference>
<evidence type="ECO:0000313" key="4">
    <source>
        <dbReference type="Proteomes" id="UP000236319"/>
    </source>
</evidence>
<dbReference type="GeneID" id="39874601"/>
<evidence type="ECO:0000256" key="1">
    <source>
        <dbReference type="SAM" id="MobiDB-lite"/>
    </source>
</evidence>
<name>A0A2H6KCW0_9APIC</name>
<comment type="caution">
    <text evidence="3">The sequence shown here is derived from an EMBL/GenBank/DDBJ whole genome shotgun (WGS) entry which is preliminary data.</text>
</comment>
<dbReference type="OrthoDB" id="5954510at2759"/>
<evidence type="ECO:0000313" key="3">
    <source>
        <dbReference type="EMBL" id="GBE60831.1"/>
    </source>
</evidence>
<feature type="compositionally biased region" description="Basic and acidic residues" evidence="1">
    <location>
        <begin position="464"/>
        <end position="476"/>
    </location>
</feature>
<feature type="compositionally biased region" description="Acidic residues" evidence="1">
    <location>
        <begin position="121"/>
        <end position="151"/>
    </location>
</feature>
<evidence type="ECO:0000259" key="2">
    <source>
        <dbReference type="PROSITE" id="PS51412"/>
    </source>
</evidence>
<dbReference type="EMBL" id="BDSA01000002">
    <property type="protein sequence ID" value="GBE60831.1"/>
    <property type="molecule type" value="Genomic_DNA"/>
</dbReference>
<feature type="region of interest" description="Disordered" evidence="1">
    <location>
        <begin position="119"/>
        <end position="153"/>
    </location>
</feature>
<dbReference type="Proteomes" id="UP000236319">
    <property type="component" value="Unassembled WGS sequence"/>
</dbReference>
<dbReference type="AlphaFoldDB" id="A0A2H6KCW0"/>
<dbReference type="RefSeq" id="XP_028867074.1">
    <property type="nucleotide sequence ID" value="XM_029011241.1"/>
</dbReference>
<feature type="region of interest" description="Disordered" evidence="1">
    <location>
        <begin position="446"/>
        <end position="658"/>
    </location>
</feature>
<feature type="region of interest" description="Disordered" evidence="1">
    <location>
        <begin position="307"/>
        <end position="352"/>
    </location>
</feature>
<sequence length="1004" mass="110971">MNKCVLRPGHGCTPTMRIVTKGEDQPIVELEKVESESSTSVNASDDDKDTQTSTEGYSSSPAPCACNNGPIPCRRCARMIRPRCSRSYGGYGYGPSYVEMANNDTLAKTGSENEYALNEQSPEEYVEDEDAQQQNGDYEDESEAFNPDEEATQQYEESVGEGANEPQITLVEMGRCMQSYRMGCPYTPRCYSSSFNPGSCGSCSRSYAPRPSCSCQGASSDENDSSESAGSSCPYARRSYNMGYSSCGMPEYRDRYQPSCRSCRRCFSPCSSRCSSRQGGFYSSRYGNSRNNEIKYSLAVRGYTKRRMNSKPQPEGYAYQAENDGSDVDENGNLDMRDLINDDSENRRDTSTTFRTTNGMFNLGVGKSADNVLKNNRDVQIKNAAAKAEVEDTGITENTAEGRSLGFLETARTISNATHYASIAPHYLGQPSGGKMSKRQKAPTFLELGSNFNSKLTNGNVNEKNNRKKEVARESANDDDAVDFDDFMETEQESSDGNGEEQSDDDELVDKDEGEEDGEESDEEDDVKDEREYDEHDNTKRDNVGDVDEDKVKNVDEVKDEDANTNDNEDGDEDEDENKDAVVDEDDDEVKDDNEDEDEDANANEDDDDEDKDDDDEQTEEDDSNATAESSSPIDDDLAEDSDDESDDSTDMKDYKHDTNIESIRAPLGLEYLGAGYDMVKGNPLGDTITLLDPGYRANTIQMHWRKDFEGLSNSLEYIQPKGAWVRSYVSCHKSDTVSEVGQSESMKNALSVDASVSAAVPGDVLKFAASANYNNVKNSENQKGVKTYVSRSYCLNYAAGIPTSIPWDYTTAFNIALKQLPTKFEYERDGVICSPSIYRDNPTSKACSDLGVRQWMRFFTIFGTHVTTKIYLGGKMVTRIETKANQEANLARLGVDVKAEISVQAQVATANGALGVDVSKFKDDKSKTLDSKKSTLALGGDIYGKGKNLSFNDWAETVPNFSMPVKAEYTPIAKFLSTDYVDAYNDAYVFYGKVLVGENVGTT</sequence>
<feature type="compositionally biased region" description="Acidic residues" evidence="1">
    <location>
        <begin position="634"/>
        <end position="649"/>
    </location>
</feature>
<dbReference type="PANTHER" id="PTHR48209:SF2">
    <property type="entry name" value="FI24008P1"/>
    <property type="match status" value="1"/>
</dbReference>
<feature type="domain" description="MACPF" evidence="2">
    <location>
        <begin position="656"/>
        <end position="1004"/>
    </location>
</feature>
<dbReference type="InterPro" id="IPR020864">
    <property type="entry name" value="MACPF"/>
</dbReference>
<organism evidence="3 4">
    <name type="scientific">Babesia ovata</name>
    <dbReference type="NCBI Taxonomy" id="189622"/>
    <lineage>
        <taxon>Eukaryota</taxon>
        <taxon>Sar</taxon>
        <taxon>Alveolata</taxon>
        <taxon>Apicomplexa</taxon>
        <taxon>Aconoidasida</taxon>
        <taxon>Piroplasmida</taxon>
        <taxon>Babesiidae</taxon>
        <taxon>Babesia</taxon>
    </lineage>
</organism>
<feature type="compositionally biased region" description="Acidic residues" evidence="1">
    <location>
        <begin position="558"/>
        <end position="624"/>
    </location>
</feature>
<feature type="region of interest" description="Disordered" evidence="1">
    <location>
        <begin position="32"/>
        <end position="61"/>
    </location>
</feature>
<proteinExistence type="predicted"/>
<feature type="compositionally biased region" description="Polar residues" evidence="1">
    <location>
        <begin position="51"/>
        <end position="61"/>
    </location>
</feature>
<dbReference type="PANTHER" id="PTHR48209">
    <property type="entry name" value="AGL056WP"/>
    <property type="match status" value="1"/>
</dbReference>
<protein>
    <submittedName>
        <fullName evidence="3">Perforin PLP1, putative</fullName>
    </submittedName>
</protein>
<dbReference type="Pfam" id="PF01823">
    <property type="entry name" value="MACPF"/>
    <property type="match status" value="1"/>
</dbReference>
<keyword evidence="4" id="KW-1185">Reference proteome</keyword>
<feature type="compositionally biased region" description="Basic and acidic residues" evidence="1">
    <location>
        <begin position="335"/>
        <end position="350"/>
    </location>
</feature>